<gene>
    <name evidence="2" type="ORF">W97_00993</name>
</gene>
<evidence type="ECO:0000256" key="1">
    <source>
        <dbReference type="SAM" id="Phobius"/>
    </source>
</evidence>
<sequence>MSTMMHPLPLLATGATIPGATIIFVLYIVVLLAFTFGAGQIIKLIATYPATTAVNLGDSLWDNVLMACAITVGIVGSMYTVILWFILERSWVPVQVFVDCGVIICGMGAGLVVVALVLRIVWEIFSAIYF</sequence>
<dbReference type="EMBL" id="JH767556">
    <property type="protein sequence ID" value="EON61777.1"/>
    <property type="molecule type" value="Genomic_DNA"/>
</dbReference>
<reference evidence="3" key="1">
    <citation type="submission" date="2012-06" db="EMBL/GenBank/DDBJ databases">
        <title>The genome sequence of Coniosporium apollinis CBS 100218.</title>
        <authorList>
            <consortium name="The Broad Institute Genome Sequencing Platform"/>
            <person name="Cuomo C."/>
            <person name="Gorbushina A."/>
            <person name="Noack S."/>
            <person name="Walker B."/>
            <person name="Young S.K."/>
            <person name="Zeng Q."/>
            <person name="Gargeya S."/>
            <person name="Fitzgerald M."/>
            <person name="Haas B."/>
            <person name="Abouelleil A."/>
            <person name="Alvarado L."/>
            <person name="Arachchi H.M."/>
            <person name="Berlin A.M."/>
            <person name="Chapman S.B."/>
            <person name="Goldberg J."/>
            <person name="Griggs A."/>
            <person name="Gujja S."/>
            <person name="Hansen M."/>
            <person name="Howarth C."/>
            <person name="Imamovic A."/>
            <person name="Larimer J."/>
            <person name="McCowan C."/>
            <person name="Montmayeur A."/>
            <person name="Murphy C."/>
            <person name="Neiman D."/>
            <person name="Pearson M."/>
            <person name="Priest M."/>
            <person name="Roberts A."/>
            <person name="Saif S."/>
            <person name="Shea T."/>
            <person name="Sisk P."/>
            <person name="Sykes S."/>
            <person name="Wortman J."/>
            <person name="Nusbaum C."/>
            <person name="Birren B."/>
        </authorList>
    </citation>
    <scope>NUCLEOTIDE SEQUENCE [LARGE SCALE GENOMIC DNA]</scope>
    <source>
        <strain evidence="3">CBS 100218</strain>
    </source>
</reference>
<keyword evidence="3" id="KW-1185">Reference proteome</keyword>
<protein>
    <submittedName>
        <fullName evidence="2">Uncharacterized protein</fullName>
    </submittedName>
</protein>
<dbReference type="OrthoDB" id="10421575at2759"/>
<keyword evidence="1" id="KW-1133">Transmembrane helix</keyword>
<evidence type="ECO:0000313" key="3">
    <source>
        <dbReference type="Proteomes" id="UP000016924"/>
    </source>
</evidence>
<feature type="transmembrane region" description="Helical" evidence="1">
    <location>
        <begin position="96"/>
        <end position="122"/>
    </location>
</feature>
<evidence type="ECO:0000313" key="2">
    <source>
        <dbReference type="EMBL" id="EON61777.1"/>
    </source>
</evidence>
<accession>R7YIM7</accession>
<organism evidence="2 3">
    <name type="scientific">Coniosporium apollinis (strain CBS 100218)</name>
    <name type="common">Rock-inhabiting black yeast</name>
    <dbReference type="NCBI Taxonomy" id="1168221"/>
    <lineage>
        <taxon>Eukaryota</taxon>
        <taxon>Fungi</taxon>
        <taxon>Dikarya</taxon>
        <taxon>Ascomycota</taxon>
        <taxon>Pezizomycotina</taxon>
        <taxon>Dothideomycetes</taxon>
        <taxon>Dothideomycetes incertae sedis</taxon>
        <taxon>Coniosporium</taxon>
    </lineage>
</organism>
<dbReference type="HOGENOM" id="CLU_1938043_0_0_1"/>
<feature type="transmembrane region" description="Helical" evidence="1">
    <location>
        <begin position="21"/>
        <end position="44"/>
    </location>
</feature>
<dbReference type="Proteomes" id="UP000016924">
    <property type="component" value="Unassembled WGS sequence"/>
</dbReference>
<dbReference type="AlphaFoldDB" id="R7YIM7"/>
<dbReference type="GeneID" id="19898304"/>
<feature type="transmembrane region" description="Helical" evidence="1">
    <location>
        <begin position="64"/>
        <end position="87"/>
    </location>
</feature>
<name>R7YIM7_CONA1</name>
<dbReference type="RefSeq" id="XP_007777094.1">
    <property type="nucleotide sequence ID" value="XM_007778904.1"/>
</dbReference>
<keyword evidence="1" id="KW-0472">Membrane</keyword>
<keyword evidence="1" id="KW-0812">Transmembrane</keyword>
<proteinExistence type="predicted"/>